<comment type="caution">
    <text evidence="1">The sequence shown here is derived from an EMBL/GenBank/DDBJ whole genome shotgun (WGS) entry which is preliminary data.</text>
</comment>
<protein>
    <submittedName>
        <fullName evidence="1">Uncharacterized protein</fullName>
    </submittedName>
</protein>
<proteinExistence type="predicted"/>
<reference evidence="1" key="1">
    <citation type="submission" date="2020-04" db="EMBL/GenBank/DDBJ databases">
        <authorList>
            <person name="Broberg M."/>
        </authorList>
    </citation>
    <scope>NUCLEOTIDE SEQUENCE</scope>
</reference>
<dbReference type="Proteomes" id="UP000836387">
    <property type="component" value="Unassembled WGS sequence"/>
</dbReference>
<accession>A0ACA9U761</accession>
<evidence type="ECO:0000313" key="1">
    <source>
        <dbReference type="EMBL" id="CAG9948397.1"/>
    </source>
</evidence>
<keyword evidence="2" id="KW-1185">Reference proteome</keyword>
<gene>
    <name evidence="1" type="ORF">CRV2_00013935</name>
</gene>
<reference evidence="1" key="2">
    <citation type="submission" date="2021-10" db="EMBL/GenBank/DDBJ databases">
        <authorList>
            <person name="Piombo E."/>
        </authorList>
    </citation>
    <scope>NUCLEOTIDE SEQUENCE</scope>
</reference>
<sequence>MSLNILITGATGYIGGSVLSGLLSSDKPRFEKSQIFVAVRSERHVKTLTELGVKVALIDLTDEVSVSEGVLNNDSKDFTSELRIRDLSSFNAVDFIIHTASALEPVQAKNLIAALGKRHNGTKKDVFFIHTSGTSAWSSAFGSTYGLVKDTDPLFEKEKAIADSFPVRQTDVAVIEEAEKAGVTSYIIPPPIIYGRGDGPWNKMSAMIPATINAAISRKVVEKFPNNARTMGTHISDLTAYYLRLIEKILEGADLPSGKQGYYFPIAHRFSWWDVLDRIAKALEARGLVEDSEVREWPSYDVAAEGLSLPAAVIPKLYVAEYILTPQYCLSDCSNEVIGENKSLIGWVPEWDEDRFLTQMDDEIKNFLDLGIEKVGLLAAVSQGLGKK</sequence>
<organism evidence="1 2">
    <name type="scientific">Clonostachys rosea f. rosea IK726</name>
    <dbReference type="NCBI Taxonomy" id="1349383"/>
    <lineage>
        <taxon>Eukaryota</taxon>
        <taxon>Fungi</taxon>
        <taxon>Dikarya</taxon>
        <taxon>Ascomycota</taxon>
        <taxon>Pezizomycotina</taxon>
        <taxon>Sordariomycetes</taxon>
        <taxon>Hypocreomycetidae</taxon>
        <taxon>Hypocreales</taxon>
        <taxon>Bionectriaceae</taxon>
        <taxon>Clonostachys</taxon>
    </lineage>
</organism>
<evidence type="ECO:0000313" key="2">
    <source>
        <dbReference type="Proteomes" id="UP000836387"/>
    </source>
</evidence>
<name>A0ACA9U761_BIOOC</name>
<dbReference type="EMBL" id="CADEHS020000024">
    <property type="protein sequence ID" value="CAG9948397.1"/>
    <property type="molecule type" value="Genomic_DNA"/>
</dbReference>